<dbReference type="OrthoDB" id="8000465at2"/>
<dbReference type="EMBL" id="FNTH01000001">
    <property type="protein sequence ID" value="SEB95246.1"/>
    <property type="molecule type" value="Genomic_DNA"/>
</dbReference>
<protein>
    <submittedName>
        <fullName evidence="2">Uncharacterized protein</fullName>
    </submittedName>
</protein>
<organism evidence="2 3">
    <name type="scientific">Bradyrhizobium erythrophlei</name>
    <dbReference type="NCBI Taxonomy" id="1437360"/>
    <lineage>
        <taxon>Bacteria</taxon>
        <taxon>Pseudomonadati</taxon>
        <taxon>Pseudomonadota</taxon>
        <taxon>Alphaproteobacteria</taxon>
        <taxon>Hyphomicrobiales</taxon>
        <taxon>Nitrobacteraceae</taxon>
        <taxon>Bradyrhizobium</taxon>
    </lineage>
</organism>
<dbReference type="Proteomes" id="UP000198992">
    <property type="component" value="Unassembled WGS sequence"/>
</dbReference>
<sequence length="122" mass="13803">MTPDRREGADALRGADIRFRVDPGDVPPEKAARRLHLTLDRFNELLPNLLKRGFPPADPDTGMFDLDQIDEWRKLRFGREQPLTTDPGPAQPEAQAQLDMTERFLNAKERQAKSGRGNRGPS</sequence>
<accession>A0A1H4NJ64</accession>
<evidence type="ECO:0000313" key="2">
    <source>
        <dbReference type="EMBL" id="SEB95246.1"/>
    </source>
</evidence>
<gene>
    <name evidence="2" type="ORF">SAMN05444164_0646</name>
</gene>
<evidence type="ECO:0000313" key="3">
    <source>
        <dbReference type="Proteomes" id="UP000198992"/>
    </source>
</evidence>
<evidence type="ECO:0000256" key="1">
    <source>
        <dbReference type="SAM" id="MobiDB-lite"/>
    </source>
</evidence>
<proteinExistence type="predicted"/>
<reference evidence="2 3" key="1">
    <citation type="submission" date="2016-10" db="EMBL/GenBank/DDBJ databases">
        <authorList>
            <person name="de Groot N.N."/>
        </authorList>
    </citation>
    <scope>NUCLEOTIDE SEQUENCE [LARGE SCALE GENOMIC DNA]</scope>
    <source>
        <strain evidence="2 3">MT12</strain>
    </source>
</reference>
<dbReference type="AlphaFoldDB" id="A0A1H4NJ64"/>
<name>A0A1H4NJ64_9BRAD</name>
<dbReference type="RefSeq" id="WP_092114168.1">
    <property type="nucleotide sequence ID" value="NZ_FNTH01000001.1"/>
</dbReference>
<feature type="region of interest" description="Disordered" evidence="1">
    <location>
        <begin position="77"/>
        <end position="96"/>
    </location>
</feature>